<dbReference type="GO" id="GO:0016787">
    <property type="term" value="F:hydrolase activity"/>
    <property type="evidence" value="ECO:0007669"/>
    <property type="project" value="InterPro"/>
</dbReference>
<keyword evidence="2" id="KW-0456">Lyase</keyword>
<protein>
    <submittedName>
        <fullName evidence="2">Putative phosphoribosylaminoimidazole carboxylase</fullName>
        <ecNumber evidence="2">4.1.1.21</ecNumber>
    </submittedName>
</protein>
<name>A0A6C7EC76_ILUCY</name>
<dbReference type="GO" id="GO:0006189">
    <property type="term" value="P:'de novo' IMP biosynthetic process"/>
    <property type="evidence" value="ECO:0007669"/>
    <property type="project" value="InterPro"/>
</dbReference>
<dbReference type="Proteomes" id="UP000011863">
    <property type="component" value="Chromosome"/>
</dbReference>
<dbReference type="SMART" id="SM01001">
    <property type="entry name" value="AIRC"/>
    <property type="match status" value="1"/>
</dbReference>
<dbReference type="AlphaFoldDB" id="A0A6C7EC76"/>
<dbReference type="InterPro" id="IPR039476">
    <property type="entry name" value="P2CMN_synthase_LarB"/>
</dbReference>
<proteinExistence type="predicted"/>
<evidence type="ECO:0000313" key="2">
    <source>
        <dbReference type="EMBL" id="BAN03990.1"/>
    </source>
</evidence>
<dbReference type="EMBL" id="AP012057">
    <property type="protein sequence ID" value="BAN03990.1"/>
    <property type="molecule type" value="Genomic_DNA"/>
</dbReference>
<dbReference type="Gene3D" id="3.40.50.1970">
    <property type="match status" value="1"/>
</dbReference>
<sequence length="221" mass="22880">MHQHDHQRQARVGMPEAVLCGTKSTEQVVSIVADLIAETSEPRLLTRLTDEQARELVVRHADSIDIDTLSRTAFLRGTLPRRSGRVTVVAAGTSDASVAAEAARTLEFSGIDAELIVDVGVAGLWRLEARLDDIRSADIVIAVAGMDAALVSVLGGMIGAPIIAAPTSVGYGVATGGSTALNSSLASCAQGVSVVNIDNGFGAACAAIRILNLVAQQQAQQ</sequence>
<dbReference type="GO" id="GO:0004638">
    <property type="term" value="F:phosphoribosylaminoimidazole carboxylase activity"/>
    <property type="evidence" value="ECO:0007669"/>
    <property type="project" value="UniProtKB-EC"/>
</dbReference>
<accession>A0A6C7EC76</accession>
<gene>
    <name evidence="2" type="ORF">YM304_36760</name>
</gene>
<dbReference type="RefSeq" id="WP_015443237.1">
    <property type="nucleotide sequence ID" value="NC_020520.1"/>
</dbReference>
<evidence type="ECO:0000313" key="3">
    <source>
        <dbReference type="Proteomes" id="UP000011863"/>
    </source>
</evidence>
<evidence type="ECO:0000259" key="1">
    <source>
        <dbReference type="SMART" id="SM01001"/>
    </source>
</evidence>
<dbReference type="EC" id="4.1.1.21" evidence="2"/>
<organism evidence="2 3">
    <name type="scientific">Ilumatobacter coccineus (strain NBRC 103263 / KCTC 29153 / YM16-304)</name>
    <dbReference type="NCBI Taxonomy" id="1313172"/>
    <lineage>
        <taxon>Bacteria</taxon>
        <taxon>Bacillati</taxon>
        <taxon>Actinomycetota</taxon>
        <taxon>Acidimicrobiia</taxon>
        <taxon>Acidimicrobiales</taxon>
        <taxon>Ilumatobacteraceae</taxon>
        <taxon>Ilumatobacter</taxon>
    </lineage>
</organism>
<dbReference type="SUPFAM" id="SSF52255">
    <property type="entry name" value="N5-CAIR mutase (phosphoribosylaminoimidazole carboxylase, PurE)"/>
    <property type="match status" value="1"/>
</dbReference>
<feature type="domain" description="PurE" evidence="1">
    <location>
        <begin position="84"/>
        <end position="221"/>
    </location>
</feature>
<dbReference type="InterPro" id="IPR000031">
    <property type="entry name" value="PurE_dom"/>
</dbReference>
<dbReference type="Pfam" id="PF00731">
    <property type="entry name" value="AIRC"/>
    <property type="match status" value="1"/>
</dbReference>
<keyword evidence="3" id="KW-1185">Reference proteome</keyword>
<dbReference type="PANTHER" id="PTHR43064:SF1">
    <property type="entry name" value="SLL1489 PROTEIN"/>
    <property type="match status" value="1"/>
</dbReference>
<dbReference type="OrthoDB" id="9782511at2"/>
<dbReference type="KEGG" id="aym:YM304_36760"/>
<dbReference type="PANTHER" id="PTHR43064">
    <property type="entry name" value="PHOSPHORIBOSYLAMINOIMIDAZOLE CARBOXYLASE-RELATED"/>
    <property type="match status" value="1"/>
</dbReference>
<reference evidence="2 3" key="1">
    <citation type="journal article" date="2013" name="Int. J. Syst. Evol. Microbiol.">
        <title>Ilumatobacter nonamiense sp. nov. and Ilumatobacter coccineum sp. nov., isolated from seashore sand.</title>
        <authorList>
            <person name="Matsumoto A."/>
            <person name="Kasai H."/>
            <person name="Matsuo Y."/>
            <person name="Shizuri Y."/>
            <person name="Ichikawa N."/>
            <person name="Fujita N."/>
            <person name="Omura S."/>
            <person name="Takahashi Y."/>
        </authorList>
    </citation>
    <scope>NUCLEOTIDE SEQUENCE [LARGE SCALE GENOMIC DNA]</scope>
    <source>
        <strain evidence="3">NBRC 103263 / KCTC 29153 / YM16-304</strain>
    </source>
</reference>
<dbReference type="NCBIfam" id="NF033503">
    <property type="entry name" value="LarB"/>
    <property type="match status" value="1"/>
</dbReference>